<comment type="caution">
    <text evidence="1">The sequence shown here is derived from an EMBL/GenBank/DDBJ whole genome shotgun (WGS) entry which is preliminary data.</text>
</comment>
<organism evidence="1 2">
    <name type="scientific">Kutzneria buriramensis</name>
    <dbReference type="NCBI Taxonomy" id="1045776"/>
    <lineage>
        <taxon>Bacteria</taxon>
        <taxon>Bacillati</taxon>
        <taxon>Actinomycetota</taxon>
        <taxon>Actinomycetes</taxon>
        <taxon>Pseudonocardiales</taxon>
        <taxon>Pseudonocardiaceae</taxon>
        <taxon>Kutzneria</taxon>
    </lineage>
</organism>
<dbReference type="RefSeq" id="WP_116178971.1">
    <property type="nucleotide sequence ID" value="NZ_CP144375.1"/>
</dbReference>
<protein>
    <recommendedName>
        <fullName evidence="3">AMP-binding enzyme</fullName>
    </recommendedName>
</protein>
<accession>A0A3E0H4F7</accession>
<dbReference type="AlphaFoldDB" id="A0A3E0H4F7"/>
<evidence type="ECO:0000313" key="2">
    <source>
        <dbReference type="Proteomes" id="UP000256269"/>
    </source>
</evidence>
<evidence type="ECO:0008006" key="3">
    <source>
        <dbReference type="Google" id="ProtNLM"/>
    </source>
</evidence>
<sequence>MSDFVFPATSSARAAPFALSSRDVELTHAELAKAVEAVADGEQTMVDGVVTPYHLVLAWSRLSGAPQRLSPAGGTVLVAALPAEDLDELAAGALAVVQAGGWVHCVSSARAGDVLDELTAVHATDLVAAASSLRMFRRALEAELVAGPLSVLAVFEGLQRSESHTRRERRTLLPALYSRLGGRLLTIRCVGEPLDPETTTFYTRAGLLVRHAFSDNV</sequence>
<dbReference type="SUPFAM" id="SSF56801">
    <property type="entry name" value="Acetyl-CoA synthetase-like"/>
    <property type="match status" value="1"/>
</dbReference>
<keyword evidence="2" id="KW-1185">Reference proteome</keyword>
<dbReference type="OrthoDB" id="4427994at2"/>
<proteinExistence type="predicted"/>
<name>A0A3E0H4F7_9PSEU</name>
<evidence type="ECO:0000313" key="1">
    <source>
        <dbReference type="EMBL" id="REH38107.1"/>
    </source>
</evidence>
<reference evidence="1 2" key="1">
    <citation type="submission" date="2018-08" db="EMBL/GenBank/DDBJ databases">
        <title>Genomic Encyclopedia of Archaeal and Bacterial Type Strains, Phase II (KMG-II): from individual species to whole genera.</title>
        <authorList>
            <person name="Goeker M."/>
        </authorList>
    </citation>
    <scope>NUCLEOTIDE SEQUENCE [LARGE SCALE GENOMIC DNA]</scope>
    <source>
        <strain evidence="1 2">DSM 45791</strain>
    </source>
</reference>
<gene>
    <name evidence="1" type="ORF">BCF44_114132</name>
</gene>
<dbReference type="Proteomes" id="UP000256269">
    <property type="component" value="Unassembled WGS sequence"/>
</dbReference>
<dbReference type="EMBL" id="QUNO01000014">
    <property type="protein sequence ID" value="REH38107.1"/>
    <property type="molecule type" value="Genomic_DNA"/>
</dbReference>